<reference evidence="3" key="2">
    <citation type="submission" date="2023-02" db="EMBL/GenBank/DDBJ databases">
        <authorList>
            <consortium name="DOE Joint Genome Institute"/>
            <person name="Mondo S.J."/>
            <person name="Chang Y."/>
            <person name="Wang Y."/>
            <person name="Ahrendt S."/>
            <person name="Andreopoulos W."/>
            <person name="Barry K."/>
            <person name="Beard J."/>
            <person name="Benny G.L."/>
            <person name="Blankenship S."/>
            <person name="Bonito G."/>
            <person name="Cuomo C."/>
            <person name="Desiro A."/>
            <person name="Gervers K.A."/>
            <person name="Hundley H."/>
            <person name="Kuo A."/>
            <person name="LaButti K."/>
            <person name="Lang B.F."/>
            <person name="Lipzen A."/>
            <person name="O'Donnell K."/>
            <person name="Pangilinan J."/>
            <person name="Reynolds N."/>
            <person name="Sandor L."/>
            <person name="Smith M.W."/>
            <person name="Tsang A."/>
            <person name="Grigoriev I.V."/>
            <person name="Stajich J.E."/>
            <person name="Spatafora J.W."/>
        </authorList>
    </citation>
    <scope>NUCLEOTIDE SEQUENCE</scope>
    <source>
        <strain evidence="3">RSA 2281</strain>
    </source>
</reference>
<feature type="transmembrane region" description="Helical" evidence="2">
    <location>
        <begin position="34"/>
        <end position="54"/>
    </location>
</feature>
<reference evidence="3" key="1">
    <citation type="journal article" date="2022" name="IScience">
        <title>Evolution of zygomycete secretomes and the origins of terrestrial fungal ecologies.</title>
        <authorList>
            <person name="Chang Y."/>
            <person name="Wang Y."/>
            <person name="Mondo S."/>
            <person name="Ahrendt S."/>
            <person name="Andreopoulos W."/>
            <person name="Barry K."/>
            <person name="Beard J."/>
            <person name="Benny G.L."/>
            <person name="Blankenship S."/>
            <person name="Bonito G."/>
            <person name="Cuomo C."/>
            <person name="Desiro A."/>
            <person name="Gervers K.A."/>
            <person name="Hundley H."/>
            <person name="Kuo A."/>
            <person name="LaButti K."/>
            <person name="Lang B.F."/>
            <person name="Lipzen A."/>
            <person name="O'Donnell K."/>
            <person name="Pangilinan J."/>
            <person name="Reynolds N."/>
            <person name="Sandor L."/>
            <person name="Smith M.E."/>
            <person name="Tsang A."/>
            <person name="Grigoriev I.V."/>
            <person name="Stajich J.E."/>
            <person name="Spatafora J.W."/>
        </authorList>
    </citation>
    <scope>NUCLEOTIDE SEQUENCE</scope>
    <source>
        <strain evidence="3">RSA 2281</strain>
    </source>
</reference>
<feature type="region of interest" description="Disordered" evidence="1">
    <location>
        <begin position="83"/>
        <end position="137"/>
    </location>
</feature>
<comment type="caution">
    <text evidence="3">The sequence shown here is derived from an EMBL/GenBank/DDBJ whole genome shotgun (WGS) entry which is preliminary data.</text>
</comment>
<gene>
    <name evidence="3" type="ORF">BDA99DRAFT_576288</name>
</gene>
<evidence type="ECO:0000313" key="3">
    <source>
        <dbReference type="EMBL" id="KAI9247435.1"/>
    </source>
</evidence>
<keyword evidence="4" id="KW-1185">Reference proteome</keyword>
<feature type="compositionally biased region" description="Polar residues" evidence="1">
    <location>
        <begin position="107"/>
        <end position="124"/>
    </location>
</feature>
<keyword evidence="2" id="KW-0812">Transmembrane</keyword>
<name>A0AAD5P8A0_9FUNG</name>
<accession>A0AAD5P8A0</accession>
<evidence type="ECO:0000256" key="1">
    <source>
        <dbReference type="SAM" id="MobiDB-lite"/>
    </source>
</evidence>
<evidence type="ECO:0000313" key="4">
    <source>
        <dbReference type="Proteomes" id="UP001209540"/>
    </source>
</evidence>
<dbReference type="AlphaFoldDB" id="A0AAD5P8A0"/>
<dbReference type="Proteomes" id="UP001209540">
    <property type="component" value="Unassembled WGS sequence"/>
</dbReference>
<organism evidence="3 4">
    <name type="scientific">Phascolomyces articulosus</name>
    <dbReference type="NCBI Taxonomy" id="60185"/>
    <lineage>
        <taxon>Eukaryota</taxon>
        <taxon>Fungi</taxon>
        <taxon>Fungi incertae sedis</taxon>
        <taxon>Mucoromycota</taxon>
        <taxon>Mucoromycotina</taxon>
        <taxon>Mucoromycetes</taxon>
        <taxon>Mucorales</taxon>
        <taxon>Lichtheimiaceae</taxon>
        <taxon>Phascolomyces</taxon>
    </lineage>
</organism>
<dbReference type="EMBL" id="JAIXMP010000042">
    <property type="protein sequence ID" value="KAI9247435.1"/>
    <property type="molecule type" value="Genomic_DNA"/>
</dbReference>
<protein>
    <submittedName>
        <fullName evidence="3">Uncharacterized protein</fullName>
    </submittedName>
</protein>
<evidence type="ECO:0000256" key="2">
    <source>
        <dbReference type="SAM" id="Phobius"/>
    </source>
</evidence>
<sequence length="137" mass="16011">MVLHLDPLDGCYHIRRFLKTGIYLISLAIHRSSIFINIILLTHPLIYQAVFYLFSWEYITIRFRDNGEKLFFLFMPSMNFSQKQQKTPKHPMTQSDAARIQSHADKTGTNQDFKSRAQSTADSRANQESKNRSGQRQ</sequence>
<keyword evidence="2" id="KW-1133">Transmembrane helix</keyword>
<keyword evidence="2" id="KW-0472">Membrane</keyword>
<proteinExistence type="predicted"/>